<dbReference type="Gene3D" id="3.30.420.10">
    <property type="entry name" value="Ribonuclease H-like superfamily/Ribonuclease H"/>
    <property type="match status" value="1"/>
</dbReference>
<protein>
    <submittedName>
        <fullName evidence="1">Uncharacterized protein</fullName>
    </submittedName>
</protein>
<sequence length="103" mass="11501">MGNLPQRRVTPARPFLRTDVDYAGPIFVRISKGRRYRAYKGFIAVFICFCTKVVHLEIVSDGSGALGHSTIGRVANEHVATEHEILHTVQLDTVQLDTVHLDT</sequence>
<gene>
    <name evidence="1" type="ORF">RF55_14052</name>
</gene>
<dbReference type="GO" id="GO:0003676">
    <property type="term" value="F:nucleic acid binding"/>
    <property type="evidence" value="ECO:0007669"/>
    <property type="project" value="InterPro"/>
</dbReference>
<dbReference type="EMBL" id="LBMM01011420">
    <property type="protein sequence ID" value="KMQ86856.1"/>
    <property type="molecule type" value="Genomic_DNA"/>
</dbReference>
<dbReference type="InterPro" id="IPR036397">
    <property type="entry name" value="RNaseH_sf"/>
</dbReference>
<dbReference type="AlphaFoldDB" id="A0A0J7K9F8"/>
<dbReference type="PaxDb" id="67767-A0A0J7K9F8"/>
<name>A0A0J7K9F8_LASNI</name>
<organism evidence="1 2">
    <name type="scientific">Lasius niger</name>
    <name type="common">Black garden ant</name>
    <dbReference type="NCBI Taxonomy" id="67767"/>
    <lineage>
        <taxon>Eukaryota</taxon>
        <taxon>Metazoa</taxon>
        <taxon>Ecdysozoa</taxon>
        <taxon>Arthropoda</taxon>
        <taxon>Hexapoda</taxon>
        <taxon>Insecta</taxon>
        <taxon>Pterygota</taxon>
        <taxon>Neoptera</taxon>
        <taxon>Endopterygota</taxon>
        <taxon>Hymenoptera</taxon>
        <taxon>Apocrita</taxon>
        <taxon>Aculeata</taxon>
        <taxon>Formicoidea</taxon>
        <taxon>Formicidae</taxon>
        <taxon>Formicinae</taxon>
        <taxon>Lasius</taxon>
        <taxon>Lasius</taxon>
    </lineage>
</organism>
<proteinExistence type="predicted"/>
<evidence type="ECO:0000313" key="2">
    <source>
        <dbReference type="Proteomes" id="UP000036403"/>
    </source>
</evidence>
<reference evidence="1 2" key="1">
    <citation type="submission" date="2015-04" db="EMBL/GenBank/DDBJ databases">
        <title>Lasius niger genome sequencing.</title>
        <authorList>
            <person name="Konorov E.A."/>
            <person name="Nikitin M.A."/>
            <person name="Kirill M.V."/>
            <person name="Chang P."/>
        </authorList>
    </citation>
    <scope>NUCLEOTIDE SEQUENCE [LARGE SCALE GENOMIC DNA]</scope>
    <source>
        <tissue evidence="1">Whole</tissue>
    </source>
</reference>
<dbReference type="Proteomes" id="UP000036403">
    <property type="component" value="Unassembled WGS sequence"/>
</dbReference>
<keyword evidence="2" id="KW-1185">Reference proteome</keyword>
<accession>A0A0J7K9F8</accession>
<evidence type="ECO:0000313" key="1">
    <source>
        <dbReference type="EMBL" id="KMQ86856.1"/>
    </source>
</evidence>
<dbReference type="OrthoDB" id="7551523at2759"/>
<comment type="caution">
    <text evidence="1">The sequence shown here is derived from an EMBL/GenBank/DDBJ whole genome shotgun (WGS) entry which is preliminary data.</text>
</comment>